<keyword evidence="7 8" id="KW-0092">Biotin</keyword>
<dbReference type="PANTHER" id="PTHR45266:SF3">
    <property type="entry name" value="OXALOACETATE DECARBOXYLASE ALPHA CHAIN"/>
    <property type="match status" value="1"/>
</dbReference>
<dbReference type="PRINTS" id="PR01071">
    <property type="entry name" value="ACOABIOTINCC"/>
</dbReference>
<dbReference type="OrthoDB" id="9811735at2"/>
<keyword evidence="5 8" id="KW-0443">Lipid metabolism</keyword>
<evidence type="ECO:0000256" key="4">
    <source>
        <dbReference type="ARBA" id="ARBA00022832"/>
    </source>
</evidence>
<dbReference type="SUPFAM" id="SSF51230">
    <property type="entry name" value="Single hybrid motif"/>
    <property type="match status" value="1"/>
</dbReference>
<dbReference type="RefSeq" id="WP_102195365.1">
    <property type="nucleotide sequence ID" value="NZ_NIPR01000005.1"/>
</dbReference>
<organism evidence="10 11">
    <name type="scientific">Companilactobacillus nuruki</name>
    <dbReference type="NCBI Taxonomy" id="1993540"/>
    <lineage>
        <taxon>Bacteria</taxon>
        <taxon>Bacillati</taxon>
        <taxon>Bacillota</taxon>
        <taxon>Bacilli</taxon>
        <taxon>Lactobacillales</taxon>
        <taxon>Lactobacillaceae</taxon>
        <taxon>Companilactobacillus</taxon>
    </lineage>
</organism>
<dbReference type="InterPro" id="IPR001882">
    <property type="entry name" value="Biotin_BS"/>
</dbReference>
<dbReference type="GO" id="GO:0009317">
    <property type="term" value="C:acetyl-CoA carboxylase complex"/>
    <property type="evidence" value="ECO:0007669"/>
    <property type="project" value="InterPro"/>
</dbReference>
<dbReference type="InterPro" id="IPR050709">
    <property type="entry name" value="Biotin_Carboxyl_Carrier/Decarb"/>
</dbReference>
<reference evidence="10 11" key="1">
    <citation type="submission" date="2017-05" db="EMBL/GenBank/DDBJ databases">
        <title>Lactobacillus nurukis nov., sp. nov., isolated from nuruk.</title>
        <authorList>
            <person name="Kim S.-J."/>
        </authorList>
    </citation>
    <scope>NUCLEOTIDE SEQUENCE [LARGE SCALE GENOMIC DNA]</scope>
    <source>
        <strain evidence="10 11">SYF10-1a</strain>
    </source>
</reference>
<evidence type="ECO:0000256" key="5">
    <source>
        <dbReference type="ARBA" id="ARBA00023098"/>
    </source>
</evidence>
<dbReference type="InterPro" id="IPR000089">
    <property type="entry name" value="Biotin_lipoyl"/>
</dbReference>
<keyword evidence="3 8" id="KW-0444">Lipid biosynthesis</keyword>
<dbReference type="GO" id="GO:0006633">
    <property type="term" value="P:fatty acid biosynthetic process"/>
    <property type="evidence" value="ECO:0007669"/>
    <property type="project" value="UniProtKB-UniPathway"/>
</dbReference>
<protein>
    <recommendedName>
        <fullName evidence="2 8">Biotin carboxyl carrier protein of acetyl-CoA carboxylase</fullName>
    </recommendedName>
</protein>
<keyword evidence="4 8" id="KW-0276">Fatty acid metabolism</keyword>
<name>A0A2N7AWA4_9LACO</name>
<evidence type="ECO:0000313" key="10">
    <source>
        <dbReference type="EMBL" id="PMD73033.1"/>
    </source>
</evidence>
<evidence type="ECO:0000256" key="2">
    <source>
        <dbReference type="ARBA" id="ARBA00017562"/>
    </source>
</evidence>
<dbReference type="GO" id="GO:0003989">
    <property type="term" value="F:acetyl-CoA carboxylase activity"/>
    <property type="evidence" value="ECO:0007669"/>
    <property type="project" value="InterPro"/>
</dbReference>
<dbReference type="AlphaFoldDB" id="A0A2N7AWA4"/>
<dbReference type="PROSITE" id="PS00188">
    <property type="entry name" value="BIOTIN"/>
    <property type="match status" value="1"/>
</dbReference>
<keyword evidence="11" id="KW-1185">Reference proteome</keyword>
<dbReference type="InterPro" id="IPR011053">
    <property type="entry name" value="Single_hybrid_motif"/>
</dbReference>
<dbReference type="Proteomes" id="UP000235649">
    <property type="component" value="Unassembled WGS sequence"/>
</dbReference>
<dbReference type="UniPathway" id="UPA00094"/>
<evidence type="ECO:0000256" key="3">
    <source>
        <dbReference type="ARBA" id="ARBA00022516"/>
    </source>
</evidence>
<dbReference type="PANTHER" id="PTHR45266">
    <property type="entry name" value="OXALOACETATE DECARBOXYLASE ALPHA CHAIN"/>
    <property type="match status" value="1"/>
</dbReference>
<evidence type="ECO:0000256" key="1">
    <source>
        <dbReference type="ARBA" id="ARBA00005194"/>
    </source>
</evidence>
<accession>A0A2N7AWA4</accession>
<comment type="function">
    <text evidence="8">This protein is a component of the acetyl coenzyme A carboxylase complex; first, biotin carboxylase catalyzes the carboxylation of the carrier protein and then the transcarboxylase transfers the carboxyl group to form malonyl-CoA.</text>
</comment>
<dbReference type="Gene3D" id="2.40.50.100">
    <property type="match status" value="1"/>
</dbReference>
<feature type="domain" description="Lipoyl-binding" evidence="9">
    <location>
        <begin position="64"/>
        <end position="140"/>
    </location>
</feature>
<dbReference type="Pfam" id="PF00364">
    <property type="entry name" value="Biotin_lipoyl"/>
    <property type="match status" value="1"/>
</dbReference>
<keyword evidence="6 8" id="KW-0275">Fatty acid biosynthesis</keyword>
<comment type="caution">
    <text evidence="10">The sequence shown here is derived from an EMBL/GenBank/DDBJ whole genome shotgun (WGS) entry which is preliminary data.</text>
</comment>
<dbReference type="InterPro" id="IPR001249">
    <property type="entry name" value="AcCoA_biotinCC"/>
</dbReference>
<evidence type="ECO:0000313" key="11">
    <source>
        <dbReference type="Proteomes" id="UP000235649"/>
    </source>
</evidence>
<gene>
    <name evidence="10" type="ORF">CBP76_02555</name>
</gene>
<evidence type="ECO:0000256" key="8">
    <source>
        <dbReference type="RuleBase" id="RU364072"/>
    </source>
</evidence>
<dbReference type="EMBL" id="NIPR01000005">
    <property type="protein sequence ID" value="PMD73033.1"/>
    <property type="molecule type" value="Genomic_DNA"/>
</dbReference>
<evidence type="ECO:0000259" key="9">
    <source>
        <dbReference type="PROSITE" id="PS50968"/>
    </source>
</evidence>
<dbReference type="PROSITE" id="PS50968">
    <property type="entry name" value="BIOTINYL_LIPOYL"/>
    <property type="match status" value="1"/>
</dbReference>
<evidence type="ECO:0000256" key="7">
    <source>
        <dbReference type="ARBA" id="ARBA00023267"/>
    </source>
</evidence>
<dbReference type="CDD" id="cd06850">
    <property type="entry name" value="biotinyl_domain"/>
    <property type="match status" value="1"/>
</dbReference>
<sequence length="147" mass="16354">MDEQDIEKLLTKFDSLSVETLKISQDDFSLEFNKAKTKNESKDIETTVAASVETKKEINVDSNSDVIKSPLVGVLYLSPSPDEKPFKKIGDHVKKGEVVCVVEAMKMFNEVKSDTSGVIEDVLVDDCTMVEFDQPIFKISKGDSNDN</sequence>
<comment type="pathway">
    <text evidence="1 8">Lipid metabolism; fatty acid biosynthesis.</text>
</comment>
<evidence type="ECO:0000256" key="6">
    <source>
        <dbReference type="ARBA" id="ARBA00023160"/>
    </source>
</evidence>
<proteinExistence type="predicted"/>